<accession>A0A150P5I0</accession>
<dbReference type="AlphaFoldDB" id="A0A150P5I0"/>
<dbReference type="Pfam" id="PF15588">
    <property type="entry name" value="Imm10"/>
    <property type="match status" value="1"/>
</dbReference>
<dbReference type="EMBL" id="JELY01003058">
    <property type="protein sequence ID" value="KYF50871.1"/>
    <property type="molecule type" value="Genomic_DNA"/>
</dbReference>
<dbReference type="Proteomes" id="UP000075420">
    <property type="component" value="Unassembled WGS sequence"/>
</dbReference>
<sequence length="137" mass="14856">MTTLHARAGEALAVPEMDAYVVVLASSTDGEGERIEVQRRLGPFDDQDRELGQDTYSISTHTGATTYAGIEACRLRGSTLELTLSAAAANELGVDQEVNVTLELTDDAIARLWDGLLKIFEHDRNRPKILGREEGAG</sequence>
<reference evidence="1 2" key="1">
    <citation type="submission" date="2014-02" db="EMBL/GenBank/DDBJ databases">
        <title>The small core and large imbalanced accessory genome model reveals a collaborative survival strategy of Sorangium cellulosum strains in nature.</title>
        <authorList>
            <person name="Han K."/>
            <person name="Peng R."/>
            <person name="Blom J."/>
            <person name="Li Y.-Z."/>
        </authorList>
    </citation>
    <scope>NUCLEOTIDE SEQUENCE [LARGE SCALE GENOMIC DNA]</scope>
    <source>
        <strain evidence="1 2">So0157-25</strain>
    </source>
</reference>
<comment type="caution">
    <text evidence="1">The sequence shown here is derived from an EMBL/GenBank/DDBJ whole genome shotgun (WGS) entry which is preliminary data.</text>
</comment>
<gene>
    <name evidence="1" type="ORF">BE08_11315</name>
</gene>
<evidence type="ECO:0000313" key="1">
    <source>
        <dbReference type="EMBL" id="KYF50871.1"/>
    </source>
</evidence>
<proteinExistence type="predicted"/>
<organism evidence="1 2">
    <name type="scientific">Sorangium cellulosum</name>
    <name type="common">Polyangium cellulosum</name>
    <dbReference type="NCBI Taxonomy" id="56"/>
    <lineage>
        <taxon>Bacteria</taxon>
        <taxon>Pseudomonadati</taxon>
        <taxon>Myxococcota</taxon>
        <taxon>Polyangia</taxon>
        <taxon>Polyangiales</taxon>
        <taxon>Polyangiaceae</taxon>
        <taxon>Sorangium</taxon>
    </lineage>
</organism>
<protein>
    <submittedName>
        <fullName evidence="1">Uncharacterized protein</fullName>
    </submittedName>
</protein>
<name>A0A150P5I0_SORCE</name>
<dbReference type="InterPro" id="IPR028962">
    <property type="entry name" value="Imm10"/>
</dbReference>
<evidence type="ECO:0000313" key="2">
    <source>
        <dbReference type="Proteomes" id="UP000075420"/>
    </source>
</evidence>